<keyword evidence="3" id="KW-1185">Reference proteome</keyword>
<feature type="non-terminal residue" evidence="2">
    <location>
        <position position="1"/>
    </location>
</feature>
<feature type="region of interest" description="Disordered" evidence="1">
    <location>
        <begin position="92"/>
        <end position="169"/>
    </location>
</feature>
<dbReference type="Proteomes" id="UP001642484">
    <property type="component" value="Unassembled WGS sequence"/>
</dbReference>
<proteinExistence type="predicted"/>
<evidence type="ECO:0000313" key="3">
    <source>
        <dbReference type="Proteomes" id="UP001642484"/>
    </source>
</evidence>
<feature type="compositionally biased region" description="Basic and acidic residues" evidence="1">
    <location>
        <begin position="92"/>
        <end position="151"/>
    </location>
</feature>
<gene>
    <name evidence="2" type="ORF">CCMP2556_LOCUS52768</name>
</gene>
<feature type="compositionally biased region" description="Polar residues" evidence="1">
    <location>
        <begin position="700"/>
        <end position="716"/>
    </location>
</feature>
<accession>A0ABP0SNS6</accession>
<evidence type="ECO:0000256" key="1">
    <source>
        <dbReference type="SAM" id="MobiDB-lite"/>
    </source>
</evidence>
<name>A0ABP0SNS6_9DINO</name>
<protein>
    <submittedName>
        <fullName evidence="2">Uncharacterized protein</fullName>
    </submittedName>
</protein>
<comment type="caution">
    <text evidence="2">The sequence shown here is derived from an EMBL/GenBank/DDBJ whole genome shotgun (WGS) entry which is preliminary data.</text>
</comment>
<dbReference type="EMBL" id="CAXAMN010027949">
    <property type="protein sequence ID" value="CAK9114082.1"/>
    <property type="molecule type" value="Genomic_DNA"/>
</dbReference>
<feature type="region of interest" description="Disordered" evidence="1">
    <location>
        <begin position="682"/>
        <end position="741"/>
    </location>
</feature>
<sequence length="741" mass="82104">VASGHYTLRIGKIEYDLGTNEMAASDAAKDFQAQRYKYFCYTVAELKSELCSLQGDASGFAKAKSKEDKTDMVLNVWFRSTWLDAAKQLKKKEEAEKGKGPSKEEAEKGKVPSKEVAKQGKEPSKGDAKKGKGPSKEEAEQEKAKKEKELSKGNAKKGKPIDPKNVQTSESNAAFQDLLSAKADVEEGVIAETPEYLSKILILEEKWLELILSGQKTIELRKSRLTSSAQEVLYLAVGNEIHGRALFSGMCTIDTLSAFEKLGGHKCTTPPYAFPFVGHKISKVQRLEKIKFLKLQGCQGRSLYRPLNWTPEFDLKLKKDTEEGHIPEDGEDTLGENGTKAKTKAAGKKKITDWCNLLPSKALSQSQVEIVDTSKHFEPSSARLEQKMAFLRQKTVQADLHISGGCLAHLNNVAFPRAPLHTVGVLLGILEKKATMVKALWVPRWEMQEKLAEVTLADQDMQDFCDSEGFQVVGICLVQPKFDSPDLCCFEELSQIWNKQEHNFSFAVTCADRKTTFFRVDENGAGRELSIQVHWTGKLSYYQATVASHQLQSLQSLRSSAVEAVAKQKLGVRARVKKQEQNLSRRPKPETRQLIVEQSLEVSCQELGEVASFLLSKLAGFQGDTLQSTIEEFNAFLAAHATAKRELFSVLPDLKAPSSVVEAGQLLASISKVKESLEIRRVQRSQNRSHTFDGSKYSKRSASTSGLSTPQTTSTNKSRRCGSYGSSSSQKANELDLEETG</sequence>
<organism evidence="2 3">
    <name type="scientific">Durusdinium trenchii</name>
    <dbReference type="NCBI Taxonomy" id="1381693"/>
    <lineage>
        <taxon>Eukaryota</taxon>
        <taxon>Sar</taxon>
        <taxon>Alveolata</taxon>
        <taxon>Dinophyceae</taxon>
        <taxon>Suessiales</taxon>
        <taxon>Symbiodiniaceae</taxon>
        <taxon>Durusdinium</taxon>
    </lineage>
</organism>
<reference evidence="2 3" key="1">
    <citation type="submission" date="2024-02" db="EMBL/GenBank/DDBJ databases">
        <authorList>
            <person name="Chen Y."/>
            <person name="Shah S."/>
            <person name="Dougan E. K."/>
            <person name="Thang M."/>
            <person name="Chan C."/>
        </authorList>
    </citation>
    <scope>NUCLEOTIDE SEQUENCE [LARGE SCALE GENOMIC DNA]</scope>
</reference>
<feature type="region of interest" description="Disordered" evidence="1">
    <location>
        <begin position="320"/>
        <end position="341"/>
    </location>
</feature>
<evidence type="ECO:0000313" key="2">
    <source>
        <dbReference type="EMBL" id="CAK9114082.1"/>
    </source>
</evidence>